<gene>
    <name evidence="1" type="ORF">GCM10007425_12530</name>
</gene>
<keyword evidence="2" id="KW-1185">Reference proteome</keyword>
<reference evidence="1" key="2">
    <citation type="submission" date="2020-09" db="EMBL/GenBank/DDBJ databases">
        <authorList>
            <person name="Sun Q."/>
            <person name="Zhou Y."/>
        </authorList>
    </citation>
    <scope>NUCLEOTIDE SEQUENCE</scope>
    <source>
        <strain evidence="1">CGMCC 1.15760</strain>
    </source>
</reference>
<proteinExistence type="predicted"/>
<dbReference type="Proteomes" id="UP000616608">
    <property type="component" value="Unassembled WGS sequence"/>
</dbReference>
<protein>
    <submittedName>
        <fullName evidence="1">Uncharacterized protein</fullName>
    </submittedName>
</protein>
<evidence type="ECO:0000313" key="1">
    <source>
        <dbReference type="EMBL" id="GGG19552.1"/>
    </source>
</evidence>
<dbReference type="AlphaFoldDB" id="A0A917G2L0"/>
<evidence type="ECO:0000313" key="2">
    <source>
        <dbReference type="Proteomes" id="UP000616608"/>
    </source>
</evidence>
<name>A0A917G2L0_9BACI</name>
<dbReference type="RefSeq" id="WP_188614166.1">
    <property type="nucleotide sequence ID" value="NZ_BMJT01000003.1"/>
</dbReference>
<reference evidence="1" key="1">
    <citation type="journal article" date="2014" name="Int. J. Syst. Evol. Microbiol.">
        <title>Complete genome sequence of Corynebacterium casei LMG S-19264T (=DSM 44701T), isolated from a smear-ripened cheese.</title>
        <authorList>
            <consortium name="US DOE Joint Genome Institute (JGI-PGF)"/>
            <person name="Walter F."/>
            <person name="Albersmeier A."/>
            <person name="Kalinowski J."/>
            <person name="Ruckert C."/>
        </authorList>
    </citation>
    <scope>NUCLEOTIDE SEQUENCE</scope>
    <source>
        <strain evidence="1">CGMCC 1.15760</strain>
    </source>
</reference>
<sequence>MTLTVHEGLELLMQNICATDYETDKFYSMTYDAFWQLQEGLVTPQTDFQQVQWDCPQAVPLKEQNVFAIQPIQLYAVQDHYGYAFWLGLEALSVDQAHRQKFGQGRVQNARRLMYKTFTDATTMRGITPQSFRHTVPSLPYYMGHAQAGKLVLTKR</sequence>
<comment type="caution">
    <text evidence="1">The sequence shown here is derived from an EMBL/GenBank/DDBJ whole genome shotgun (WGS) entry which is preliminary data.</text>
</comment>
<organism evidence="1 2">
    <name type="scientific">Lysinibacillus alkalisoli</name>
    <dbReference type="NCBI Taxonomy" id="1911548"/>
    <lineage>
        <taxon>Bacteria</taxon>
        <taxon>Bacillati</taxon>
        <taxon>Bacillota</taxon>
        <taxon>Bacilli</taxon>
        <taxon>Bacillales</taxon>
        <taxon>Bacillaceae</taxon>
        <taxon>Lysinibacillus</taxon>
    </lineage>
</organism>
<dbReference type="EMBL" id="BMJT01000003">
    <property type="protein sequence ID" value="GGG19552.1"/>
    <property type="molecule type" value="Genomic_DNA"/>
</dbReference>
<accession>A0A917G2L0</accession>